<evidence type="ECO:0000313" key="1">
    <source>
        <dbReference type="EMBL" id="MFC0319491.1"/>
    </source>
</evidence>
<evidence type="ECO:0000313" key="2">
    <source>
        <dbReference type="Proteomes" id="UP001589774"/>
    </source>
</evidence>
<protein>
    <submittedName>
        <fullName evidence="1">Uncharacterized protein</fullName>
    </submittedName>
</protein>
<proteinExistence type="predicted"/>
<reference evidence="1 2" key="1">
    <citation type="submission" date="2024-09" db="EMBL/GenBank/DDBJ databases">
        <authorList>
            <person name="Sun Q."/>
            <person name="Mori K."/>
        </authorList>
    </citation>
    <scope>NUCLEOTIDE SEQUENCE [LARGE SCALE GENOMIC DNA]</scope>
    <source>
        <strain evidence="1 2">CCM 7765</strain>
    </source>
</reference>
<name>A0ABV6HKU7_9SPHI</name>
<comment type="caution">
    <text evidence="1">The sequence shown here is derived from an EMBL/GenBank/DDBJ whole genome shotgun (WGS) entry which is preliminary data.</text>
</comment>
<dbReference type="Proteomes" id="UP001589774">
    <property type="component" value="Unassembled WGS sequence"/>
</dbReference>
<gene>
    <name evidence="1" type="ORF">ACFFI0_14315</name>
</gene>
<organism evidence="1 2">
    <name type="scientific">Olivibacter oleidegradans</name>
    <dbReference type="NCBI Taxonomy" id="760123"/>
    <lineage>
        <taxon>Bacteria</taxon>
        <taxon>Pseudomonadati</taxon>
        <taxon>Bacteroidota</taxon>
        <taxon>Sphingobacteriia</taxon>
        <taxon>Sphingobacteriales</taxon>
        <taxon>Sphingobacteriaceae</taxon>
        <taxon>Olivibacter</taxon>
    </lineage>
</organism>
<keyword evidence="2" id="KW-1185">Reference proteome</keyword>
<dbReference type="RefSeq" id="WP_130855907.1">
    <property type="nucleotide sequence ID" value="NZ_JBHLWO010000002.1"/>
</dbReference>
<dbReference type="EMBL" id="JBHLWO010000002">
    <property type="protein sequence ID" value="MFC0319491.1"/>
    <property type="molecule type" value="Genomic_DNA"/>
</dbReference>
<sequence>METPFQTAKLGNRPIIFLKKRIETFDFKVYTLFLFKIDPIVAKEEIIQYCRSYNADKLSNTTLYAFIFFDNEKYADFPKRAATYIYNTLEDSLAVQHIKAVYISNVINGFSKLFYYPTSYFFGHAEEHYYLDGLTKNIK</sequence>
<accession>A0ABV6HKU7</accession>